<organism evidence="1 2">
    <name type="scientific">Lepagella muris</name>
    <dbReference type="NCBI Taxonomy" id="3032870"/>
    <lineage>
        <taxon>Bacteria</taxon>
        <taxon>Pseudomonadati</taxon>
        <taxon>Bacteroidota</taxon>
        <taxon>Bacteroidia</taxon>
        <taxon>Bacteroidales</taxon>
        <taxon>Muribaculaceae</taxon>
        <taxon>Lepagella</taxon>
    </lineage>
</organism>
<dbReference type="EMBL" id="SRYB01000007">
    <property type="protein sequence ID" value="TGY79356.1"/>
    <property type="molecule type" value="Genomic_DNA"/>
</dbReference>
<gene>
    <name evidence="1" type="ORF">E5331_06695</name>
</gene>
<proteinExistence type="predicted"/>
<evidence type="ECO:0000313" key="2">
    <source>
        <dbReference type="Proteomes" id="UP000306319"/>
    </source>
</evidence>
<reference evidence="1" key="1">
    <citation type="submission" date="2019-04" db="EMBL/GenBank/DDBJ databases">
        <title>Microbes associate with the intestines of laboratory mice.</title>
        <authorList>
            <person name="Navarre W."/>
            <person name="Wong E."/>
            <person name="Huang K."/>
            <person name="Tropini C."/>
            <person name="Ng K."/>
            <person name="Yu B."/>
        </authorList>
    </citation>
    <scope>NUCLEOTIDE SEQUENCE</scope>
    <source>
        <strain evidence="1">NM04_E33</strain>
    </source>
</reference>
<name>A0AC61RH94_9BACT</name>
<sequence length="215" mass="22751">MDTQRLNATPENGESGSESKMCAKAKKIVGKTACFAGTAGLGVVGTMAVQAINITEDSDTAIGDVTSTSPTFSGGDIGEVVETTVTDFDPNDIMIVDVEEVPVANVAEIQTNDTAQGTHHSTLASSIEPQPITAENRENPESVDNLIANIDTPDEIDPTIEIDCVEIDGKEIYVGPDDCEELVDYSEELFWSGDDDLAVGDDLSVPDVLDDILNI</sequence>
<dbReference type="Proteomes" id="UP000306319">
    <property type="component" value="Unassembled WGS sequence"/>
</dbReference>
<protein>
    <submittedName>
        <fullName evidence="1">Uncharacterized protein</fullName>
    </submittedName>
</protein>
<evidence type="ECO:0000313" key="1">
    <source>
        <dbReference type="EMBL" id="TGY79356.1"/>
    </source>
</evidence>
<accession>A0AC61RH94</accession>
<comment type="caution">
    <text evidence="1">The sequence shown here is derived from an EMBL/GenBank/DDBJ whole genome shotgun (WGS) entry which is preliminary data.</text>
</comment>
<keyword evidence="2" id="KW-1185">Reference proteome</keyword>